<feature type="compositionally biased region" description="Low complexity" evidence="8">
    <location>
        <begin position="50"/>
        <end position="61"/>
    </location>
</feature>
<feature type="domain" description="Cationic amino acid transporter C-terminal" evidence="10">
    <location>
        <begin position="930"/>
        <end position="979"/>
    </location>
</feature>
<evidence type="ECO:0000313" key="12">
    <source>
        <dbReference type="Proteomes" id="UP000636709"/>
    </source>
</evidence>
<keyword evidence="5" id="KW-0029">Amino-acid transport</keyword>
<dbReference type="PANTHER" id="PTHR43243">
    <property type="entry name" value="INNER MEMBRANE TRANSPORTER YGJI-RELATED"/>
    <property type="match status" value="1"/>
</dbReference>
<accession>A0A835E3B2</accession>
<feature type="transmembrane region" description="Helical" evidence="9">
    <location>
        <begin position="523"/>
        <end position="545"/>
    </location>
</feature>
<evidence type="ECO:0000256" key="9">
    <source>
        <dbReference type="SAM" id="Phobius"/>
    </source>
</evidence>
<dbReference type="InterPro" id="IPR002293">
    <property type="entry name" value="AA/rel_permease1"/>
</dbReference>
<feature type="transmembrane region" description="Helical" evidence="9">
    <location>
        <begin position="933"/>
        <end position="951"/>
    </location>
</feature>
<evidence type="ECO:0000256" key="6">
    <source>
        <dbReference type="ARBA" id="ARBA00022989"/>
    </source>
</evidence>
<dbReference type="InterPro" id="IPR029485">
    <property type="entry name" value="CAT_C"/>
</dbReference>
<dbReference type="PANTHER" id="PTHR43243:SF22">
    <property type="entry name" value="CATIONIC AMINO ACID TRANSPORTER 5"/>
    <property type="match status" value="1"/>
</dbReference>
<evidence type="ECO:0000256" key="5">
    <source>
        <dbReference type="ARBA" id="ARBA00022970"/>
    </source>
</evidence>
<gene>
    <name evidence="11" type="ORF">HU200_055943</name>
</gene>
<feature type="transmembrane region" description="Helical" evidence="9">
    <location>
        <begin position="718"/>
        <end position="742"/>
    </location>
</feature>
<dbReference type="Proteomes" id="UP000636709">
    <property type="component" value="Unassembled WGS sequence"/>
</dbReference>
<dbReference type="GO" id="GO:0015189">
    <property type="term" value="F:L-lysine transmembrane transporter activity"/>
    <property type="evidence" value="ECO:0007669"/>
    <property type="project" value="TreeGrafter"/>
</dbReference>
<feature type="compositionally biased region" description="Acidic residues" evidence="8">
    <location>
        <begin position="990"/>
        <end position="1000"/>
    </location>
</feature>
<evidence type="ECO:0000256" key="4">
    <source>
        <dbReference type="ARBA" id="ARBA00022692"/>
    </source>
</evidence>
<reference evidence="11" key="1">
    <citation type="submission" date="2020-07" db="EMBL/GenBank/DDBJ databases">
        <title>Genome sequence and genetic diversity analysis of an under-domesticated orphan crop, white fonio (Digitaria exilis).</title>
        <authorList>
            <person name="Bennetzen J.L."/>
            <person name="Chen S."/>
            <person name="Ma X."/>
            <person name="Wang X."/>
            <person name="Yssel A.E.J."/>
            <person name="Chaluvadi S.R."/>
            <person name="Johnson M."/>
            <person name="Gangashetty P."/>
            <person name="Hamidou F."/>
            <person name="Sanogo M.D."/>
            <person name="Zwaenepoel A."/>
            <person name="Wallace J."/>
            <person name="Van De Peer Y."/>
            <person name="Van Deynze A."/>
        </authorList>
    </citation>
    <scope>NUCLEOTIDE SEQUENCE</scope>
    <source>
        <tissue evidence="11">Leaves</tissue>
    </source>
</reference>
<evidence type="ECO:0000256" key="3">
    <source>
        <dbReference type="ARBA" id="ARBA00022448"/>
    </source>
</evidence>
<evidence type="ECO:0000256" key="1">
    <source>
        <dbReference type="ARBA" id="ARBA00004141"/>
    </source>
</evidence>
<dbReference type="Pfam" id="PF13906">
    <property type="entry name" value="AA_permease_C"/>
    <property type="match status" value="1"/>
</dbReference>
<evidence type="ECO:0000256" key="7">
    <source>
        <dbReference type="ARBA" id="ARBA00023136"/>
    </source>
</evidence>
<feature type="transmembrane region" description="Helical" evidence="9">
    <location>
        <begin position="619"/>
        <end position="637"/>
    </location>
</feature>
<keyword evidence="12" id="KW-1185">Reference proteome</keyword>
<feature type="region of interest" description="Disordered" evidence="8">
    <location>
        <begin position="987"/>
        <end position="1022"/>
    </location>
</feature>
<dbReference type="AlphaFoldDB" id="A0A835E3B2"/>
<feature type="transmembrane region" description="Helical" evidence="9">
    <location>
        <begin position="6"/>
        <end position="22"/>
    </location>
</feature>
<name>A0A835E3B2_9POAL</name>
<feature type="region of interest" description="Disordered" evidence="8">
    <location>
        <begin position="149"/>
        <end position="172"/>
    </location>
</feature>
<dbReference type="Pfam" id="PF13520">
    <property type="entry name" value="AA_permease_2"/>
    <property type="match status" value="1"/>
</dbReference>
<keyword evidence="3" id="KW-0813">Transport</keyword>
<sequence>MVSSVVSFSVTVICILFIYKLRRHRSALVGSTLARLGGPSSPGTDELARRNAASSPSIAARPPCDVDSRVVSIHPSSVGGAGAAARPSSVGHCGTAAAPAGLRRRRTTSSAGGSNMLCSLTRPRDYASRATMVLADEASGLRLPRLRQALPFPHRSRQPGKQHPRDSTDDEETSLFIFIAGVKEMTPKPQQCHHGEKPNVEQGLNDDGGHDKIHEHRQHPGLLEFRLCSSYLSALDGHACAYRAGEPDQTTQLAASRFDRVAAAVLLPARHGARGQPTLDANAYTDRPSARSAGAGWASFWRLSPEPSHVVPSATEVDFILAGDGLLFPTESPSDVFAPLPANAAIVGCCCHPSVAAPVHQLTSHCLKRSSDHSARPYLHGTEALQLATLPSQQLYLHTCGPPAAMAPVETSSSPEHHEDDTGKAAARSYWRWHKDDFFPEPSFASWGAYRRALSATPSRLRDRFAGRSTDADELGAMRRRSENEMRRCLTWWDLTWFGFGSVIGAGIFVLTGQEAHDHAGPAIVLSYVASGLSAMLSVFCYTEFAVEIPVAGGSFAYLRVELGDVAAFIAAANLLLESVIGTAAVARSWTSYLASLINKPDTALRIHVSSFKAGYNDLDPIAVVVIAVTASLAMLSSKGTSRVNWVASAVHVVVIGFVIVAGFIHANPRNLRPFMPNGVSGVFRAAAIVYFAYGGFDNIATMAEETKNPSRDIPLGLLGSMSVITAIYCVMALVLSMMQPYTAIDRSAAYSVAFANVGMHWAQYVVALGALKGMTTVLLVGALGQARYTTHIARSHIIPPVFALVHPRTGTPVHATALIATASACIALFSSLDVLSSLLSVSTLFIFMMMATALLVRRYYVRGVTTRAHARRFAAMLALVIASSIGIAAYWGMTEGKTWQGYAVLVPVWVAATLGIQVLVPAARAPKVWGVPLVPWLPSLSIATNLFLMGSLGKDAFIRFGVCTAIMLIYYVLVGLHATYDVAHGAGGGEDEEESEDAAADGGKKVAPADVENASAADGGR</sequence>
<feature type="transmembrane region" description="Helical" evidence="9">
    <location>
        <begin position="814"/>
        <end position="833"/>
    </location>
</feature>
<dbReference type="GO" id="GO:0005886">
    <property type="term" value="C:plasma membrane"/>
    <property type="evidence" value="ECO:0007669"/>
    <property type="project" value="TreeGrafter"/>
</dbReference>
<dbReference type="EMBL" id="JACEFO010002379">
    <property type="protein sequence ID" value="KAF8663330.1"/>
    <property type="molecule type" value="Genomic_DNA"/>
</dbReference>
<feature type="transmembrane region" description="Helical" evidence="9">
    <location>
        <begin position="900"/>
        <end position="921"/>
    </location>
</feature>
<keyword evidence="4 9" id="KW-0812">Transmembrane</keyword>
<feature type="transmembrane region" description="Helical" evidence="9">
    <location>
        <begin position="762"/>
        <end position="785"/>
    </location>
</feature>
<dbReference type="FunFam" id="1.20.1740.10:FF:000035">
    <property type="entry name" value="Cationic amino acid transporter 5"/>
    <property type="match status" value="1"/>
</dbReference>
<evidence type="ECO:0000256" key="8">
    <source>
        <dbReference type="SAM" id="MobiDB-lite"/>
    </source>
</evidence>
<dbReference type="OrthoDB" id="3900342at2759"/>
<comment type="subcellular location">
    <subcellularLocation>
        <location evidence="1">Membrane</location>
        <topology evidence="1">Multi-pass membrane protein</topology>
    </subcellularLocation>
</comment>
<keyword evidence="6 9" id="KW-1133">Transmembrane helix</keyword>
<feature type="transmembrane region" description="Helical" evidence="9">
    <location>
        <begin position="874"/>
        <end position="894"/>
    </location>
</feature>
<organism evidence="11 12">
    <name type="scientific">Digitaria exilis</name>
    <dbReference type="NCBI Taxonomy" id="1010633"/>
    <lineage>
        <taxon>Eukaryota</taxon>
        <taxon>Viridiplantae</taxon>
        <taxon>Streptophyta</taxon>
        <taxon>Embryophyta</taxon>
        <taxon>Tracheophyta</taxon>
        <taxon>Spermatophyta</taxon>
        <taxon>Magnoliopsida</taxon>
        <taxon>Liliopsida</taxon>
        <taxon>Poales</taxon>
        <taxon>Poaceae</taxon>
        <taxon>PACMAD clade</taxon>
        <taxon>Panicoideae</taxon>
        <taxon>Panicodae</taxon>
        <taxon>Paniceae</taxon>
        <taxon>Anthephorinae</taxon>
        <taxon>Digitaria</taxon>
    </lineage>
</organism>
<evidence type="ECO:0000313" key="11">
    <source>
        <dbReference type="EMBL" id="KAF8663330.1"/>
    </source>
</evidence>
<comment type="caution">
    <text evidence="11">The sequence shown here is derived from an EMBL/GenBank/DDBJ whole genome shotgun (WGS) entry which is preliminary data.</text>
</comment>
<feature type="transmembrane region" description="Helical" evidence="9">
    <location>
        <begin position="679"/>
        <end position="697"/>
    </location>
</feature>
<feature type="transmembrane region" description="Helical" evidence="9">
    <location>
        <begin position="957"/>
        <end position="975"/>
    </location>
</feature>
<dbReference type="Gene3D" id="1.20.1740.10">
    <property type="entry name" value="Amino acid/polyamine transporter I"/>
    <property type="match status" value="1"/>
</dbReference>
<proteinExistence type="inferred from homology"/>
<protein>
    <recommendedName>
        <fullName evidence="10">Cationic amino acid transporter C-terminal domain-containing protein</fullName>
    </recommendedName>
</protein>
<evidence type="ECO:0000259" key="10">
    <source>
        <dbReference type="Pfam" id="PF13906"/>
    </source>
</evidence>
<comment type="similarity">
    <text evidence="2">Belongs to the amino acid-polyamine-organocation (APC) superfamily. Cationic amino acid transporter (CAT) (TC 2.A.3.3) family.</text>
</comment>
<feature type="transmembrane region" description="Helical" evidence="9">
    <location>
        <begin position="644"/>
        <end position="667"/>
    </location>
</feature>
<dbReference type="GO" id="GO:0005313">
    <property type="term" value="F:L-glutamate transmembrane transporter activity"/>
    <property type="evidence" value="ECO:0007669"/>
    <property type="project" value="TreeGrafter"/>
</dbReference>
<feature type="transmembrane region" description="Helical" evidence="9">
    <location>
        <begin position="839"/>
        <end position="862"/>
    </location>
</feature>
<feature type="transmembrane region" description="Helical" evidence="9">
    <location>
        <begin position="489"/>
        <end position="511"/>
    </location>
</feature>
<keyword evidence="7 9" id="KW-0472">Membrane</keyword>
<evidence type="ECO:0000256" key="2">
    <source>
        <dbReference type="ARBA" id="ARBA00008572"/>
    </source>
</evidence>
<feature type="region of interest" description="Disordered" evidence="8">
    <location>
        <begin position="37"/>
        <end position="61"/>
    </location>
</feature>
<feature type="region of interest" description="Disordered" evidence="8">
    <location>
        <begin position="187"/>
        <end position="215"/>
    </location>
</feature>